<name>A0A1X1E5G6_9GAMM</name>
<dbReference type="OrthoDB" id="9913533at2"/>
<evidence type="ECO:0000313" key="1">
    <source>
        <dbReference type="EMBL" id="AUX94448.1"/>
    </source>
</evidence>
<dbReference type="KEGG" id="pgz:C2E15_16120"/>
<gene>
    <name evidence="1" type="ORF">C2E15_16120</name>
</gene>
<organism evidence="1 2">
    <name type="scientific">Mixta gaviniae</name>
    <dbReference type="NCBI Taxonomy" id="665914"/>
    <lineage>
        <taxon>Bacteria</taxon>
        <taxon>Pseudomonadati</taxon>
        <taxon>Pseudomonadota</taxon>
        <taxon>Gammaproteobacteria</taxon>
        <taxon>Enterobacterales</taxon>
        <taxon>Erwiniaceae</taxon>
        <taxon>Mixta</taxon>
    </lineage>
</organism>
<evidence type="ECO:0000313" key="2">
    <source>
        <dbReference type="Proteomes" id="UP000238365"/>
    </source>
</evidence>
<keyword evidence="2" id="KW-1185">Reference proteome</keyword>
<dbReference type="EMBL" id="CP026377">
    <property type="protein sequence ID" value="AUX94448.1"/>
    <property type="molecule type" value="Genomic_DNA"/>
</dbReference>
<proteinExistence type="predicted"/>
<accession>A0A1X1E5G6</accession>
<dbReference type="RefSeq" id="WP_104958270.1">
    <property type="nucleotide sequence ID" value="NZ_CP026377.1"/>
</dbReference>
<reference evidence="1 2" key="1">
    <citation type="submission" date="2018-01" db="EMBL/GenBank/DDBJ databases">
        <title>Complete and assembled Genome of Pantoea gaviniae DSM22758T.</title>
        <authorList>
            <person name="Stevens M.J.A."/>
            <person name="Zurfluh K."/>
            <person name="Stephan R."/>
        </authorList>
    </citation>
    <scope>NUCLEOTIDE SEQUENCE [LARGE SCALE GENOMIC DNA]</scope>
    <source>
        <strain evidence="1 2">DSM 22758</strain>
    </source>
</reference>
<sequence length="74" mass="8160">MLGKPTPLLFLIIVNRLPGVSRRVPDAHDIFITKAQLLSLVNHNKQALTLAQPAIKSKGIVLRQIVPFDAFSAF</sequence>
<dbReference type="AlphaFoldDB" id="A0A1X1E5G6"/>
<dbReference type="Proteomes" id="UP000238365">
    <property type="component" value="Chromosome"/>
</dbReference>
<protein>
    <submittedName>
        <fullName evidence="1">Uncharacterized protein</fullName>
    </submittedName>
</protein>